<evidence type="ECO:0000313" key="3">
    <source>
        <dbReference type="EMBL" id="RXZ85635.1"/>
    </source>
</evidence>
<dbReference type="PROSITE" id="PS50995">
    <property type="entry name" value="HTH_MARR_2"/>
    <property type="match status" value="1"/>
</dbReference>
<reference evidence="3 4" key="1">
    <citation type="submission" date="2019-01" db="EMBL/GenBank/DDBJ databases">
        <title>Agromyces.</title>
        <authorList>
            <person name="Li J."/>
        </authorList>
    </citation>
    <scope>NUCLEOTIDE SEQUENCE [LARGE SCALE GENOMIC DNA]</scope>
    <source>
        <strain evidence="3 4">DSM 23870</strain>
    </source>
</reference>
<dbReference type="InterPro" id="IPR036390">
    <property type="entry name" value="WH_DNA-bd_sf"/>
</dbReference>
<dbReference type="SMART" id="SM00347">
    <property type="entry name" value="HTH_MARR"/>
    <property type="match status" value="1"/>
</dbReference>
<gene>
    <name evidence="2" type="ORF">BJ972_002828</name>
    <name evidence="3" type="ORF">ESP50_14175</name>
</gene>
<keyword evidence="4" id="KW-1185">Reference proteome</keyword>
<comment type="caution">
    <text evidence="3">The sequence shown here is derived from an EMBL/GenBank/DDBJ whole genome shotgun (WGS) entry which is preliminary data.</text>
</comment>
<dbReference type="Gene3D" id="1.10.10.10">
    <property type="entry name" value="Winged helix-like DNA-binding domain superfamily/Winged helix DNA-binding domain"/>
    <property type="match status" value="1"/>
</dbReference>
<keyword evidence="2" id="KW-0238">DNA-binding</keyword>
<organism evidence="3 4">
    <name type="scientific">Agromyces atrinae</name>
    <dbReference type="NCBI Taxonomy" id="592376"/>
    <lineage>
        <taxon>Bacteria</taxon>
        <taxon>Bacillati</taxon>
        <taxon>Actinomycetota</taxon>
        <taxon>Actinomycetes</taxon>
        <taxon>Micrococcales</taxon>
        <taxon>Microbacteriaceae</taxon>
        <taxon>Agromyces</taxon>
    </lineage>
</organism>
<sequence>MTTSEHSSTGYWYPDRVQRGVEILNALRDYRDAESDMRRRTRSSMKMGETDLLAIRFLLQEQKRGNDVTPKELAARLDISSASTTVLIDRLVASGHVERQPNPSDRRSIIVVPTGHTDGEVRATLGSMHRRMMSVVESLGEQEAAVILGFLREMRKAVDASEAEVMAELAEQADDAGDAARHTDAVRA</sequence>
<reference evidence="2 5" key="2">
    <citation type="submission" date="2020-07" db="EMBL/GenBank/DDBJ databases">
        <title>Sequencing the genomes of 1000 actinobacteria strains.</title>
        <authorList>
            <person name="Klenk H.-P."/>
        </authorList>
    </citation>
    <scope>NUCLEOTIDE SEQUENCE [LARGE SCALE GENOMIC DNA]</scope>
    <source>
        <strain evidence="2 5">DSM 23870</strain>
    </source>
</reference>
<dbReference type="RefSeq" id="WP_129176303.1">
    <property type="nucleotide sequence ID" value="NZ_JACCBI010000001.1"/>
</dbReference>
<protein>
    <submittedName>
        <fullName evidence="2 3">MarR family transcriptional regulator</fullName>
    </submittedName>
</protein>
<dbReference type="GO" id="GO:0006950">
    <property type="term" value="P:response to stress"/>
    <property type="evidence" value="ECO:0007669"/>
    <property type="project" value="TreeGrafter"/>
</dbReference>
<evidence type="ECO:0000313" key="5">
    <source>
        <dbReference type="Proteomes" id="UP000581087"/>
    </source>
</evidence>
<name>A0A4Q2M173_9MICO</name>
<dbReference type="OrthoDB" id="162531at2"/>
<dbReference type="SUPFAM" id="SSF46785">
    <property type="entry name" value="Winged helix' DNA-binding domain"/>
    <property type="match status" value="1"/>
</dbReference>
<dbReference type="InterPro" id="IPR039422">
    <property type="entry name" value="MarR/SlyA-like"/>
</dbReference>
<proteinExistence type="predicted"/>
<dbReference type="Pfam" id="PF12802">
    <property type="entry name" value="MarR_2"/>
    <property type="match status" value="1"/>
</dbReference>
<dbReference type="Proteomes" id="UP000292686">
    <property type="component" value="Unassembled WGS sequence"/>
</dbReference>
<dbReference type="PANTHER" id="PTHR33164">
    <property type="entry name" value="TRANSCRIPTIONAL REGULATOR, MARR FAMILY"/>
    <property type="match status" value="1"/>
</dbReference>
<dbReference type="InterPro" id="IPR000835">
    <property type="entry name" value="HTH_MarR-typ"/>
</dbReference>
<dbReference type="GO" id="GO:0003700">
    <property type="term" value="F:DNA-binding transcription factor activity"/>
    <property type="evidence" value="ECO:0007669"/>
    <property type="project" value="InterPro"/>
</dbReference>
<evidence type="ECO:0000313" key="4">
    <source>
        <dbReference type="Proteomes" id="UP000292686"/>
    </source>
</evidence>
<dbReference type="GO" id="GO:0003677">
    <property type="term" value="F:DNA binding"/>
    <property type="evidence" value="ECO:0007669"/>
    <property type="project" value="UniProtKB-KW"/>
</dbReference>
<accession>A0A4Q2M173</accession>
<dbReference type="AlphaFoldDB" id="A0A4Q2M173"/>
<dbReference type="EMBL" id="JACCBI010000001">
    <property type="protein sequence ID" value="NYD68309.1"/>
    <property type="molecule type" value="Genomic_DNA"/>
</dbReference>
<dbReference type="InterPro" id="IPR036388">
    <property type="entry name" value="WH-like_DNA-bd_sf"/>
</dbReference>
<evidence type="ECO:0000313" key="2">
    <source>
        <dbReference type="EMBL" id="NYD68309.1"/>
    </source>
</evidence>
<dbReference type="Proteomes" id="UP000581087">
    <property type="component" value="Unassembled WGS sequence"/>
</dbReference>
<dbReference type="PANTHER" id="PTHR33164:SF43">
    <property type="entry name" value="HTH-TYPE TRANSCRIPTIONAL REPRESSOR YETL"/>
    <property type="match status" value="1"/>
</dbReference>
<dbReference type="EMBL" id="SDPM01000008">
    <property type="protein sequence ID" value="RXZ85635.1"/>
    <property type="molecule type" value="Genomic_DNA"/>
</dbReference>
<evidence type="ECO:0000259" key="1">
    <source>
        <dbReference type="PROSITE" id="PS50995"/>
    </source>
</evidence>
<feature type="domain" description="HTH marR-type" evidence="1">
    <location>
        <begin position="16"/>
        <end position="156"/>
    </location>
</feature>